<evidence type="ECO:0000313" key="28">
    <source>
        <dbReference type="Proteomes" id="UP000478805"/>
    </source>
</evidence>
<dbReference type="EMBL" id="AACFWJ010000003">
    <property type="protein sequence ID" value="EAK3959031.1"/>
    <property type="molecule type" value="Genomic_DNA"/>
</dbReference>
<proteinExistence type="predicted"/>
<dbReference type="Proteomes" id="UP000287197">
    <property type="component" value="Unassembled WGS sequence"/>
</dbReference>
<evidence type="ECO:0000313" key="3">
    <source>
        <dbReference type="EMBL" id="EAK6412730.1"/>
    </source>
</evidence>
<evidence type="ECO:0000313" key="6">
    <source>
        <dbReference type="EMBL" id="EAL7594976.1"/>
    </source>
</evidence>
<evidence type="ECO:0000313" key="11">
    <source>
        <dbReference type="EMBL" id="EHB2511826.1"/>
    </source>
</evidence>
<dbReference type="Proteomes" id="UP000482054">
    <property type="component" value="Unassembled WGS sequence"/>
</dbReference>
<dbReference type="Proteomes" id="UP000343544">
    <property type="component" value="Unassembled WGS sequence"/>
</dbReference>
<evidence type="ECO:0000313" key="13">
    <source>
        <dbReference type="EMBL" id="MCH3851974.1"/>
    </source>
</evidence>
<dbReference type="EMBL" id="PRCE01000026">
    <property type="protein sequence ID" value="RTJ98288.1"/>
    <property type="molecule type" value="Genomic_DNA"/>
</dbReference>
<dbReference type="EMBL" id="PQZD01000007">
    <property type="protein sequence ID" value="RTI47444.1"/>
    <property type="molecule type" value="Genomic_DNA"/>
</dbReference>
<evidence type="ECO:0000313" key="19">
    <source>
        <dbReference type="Proteomes" id="UP000287237"/>
    </source>
</evidence>
<reference evidence="26 29" key="6">
    <citation type="submission" date="2019-10" db="EMBL/GenBank/DDBJ databases">
        <authorList>
            <consortium name="PulseNet: The National Subtyping Network for Foodborne Disease Surveillance"/>
            <person name="Tarr C.L."/>
            <person name="Trees E."/>
            <person name="Katz L.S."/>
            <person name="Carleton-Romer H.A."/>
            <person name="Stroika S."/>
            <person name="Kucerova Z."/>
            <person name="Roache K.F."/>
            <person name="Sabol A.L."/>
            <person name="Besser J."/>
            <person name="Gerner-Smidt P."/>
        </authorList>
    </citation>
    <scope>NUCLEOTIDE SEQUENCE [LARGE SCALE GENOMIC DNA]</scope>
    <source>
        <strain evidence="2 25">PNUSAC003589</strain>
        <strain evidence="6 21">PNUSAC005307</strain>
        <strain evidence="1 22">PNUSAC009041</strain>
        <strain evidence="7 26">PNUSAC012091</strain>
        <strain evidence="8 29">PNUSAC012955</strain>
        <strain evidence="9 27">PNUSAC013726</strain>
        <strain evidence="10 28">PNUSAC014094</strain>
    </source>
</reference>
<dbReference type="EMBL" id="NAAF01000004">
    <property type="protein sequence ID" value="OSY77839.1"/>
    <property type="molecule type" value="Genomic_DNA"/>
</dbReference>
<reference evidence="14 18" key="1">
    <citation type="submission" date="2017-03" db="EMBL/GenBank/DDBJ databases">
        <title>Characterization of Campylobacter jejuni water isolates.</title>
        <authorList>
            <person name="Nilsson A."/>
            <person name="Skarp A."/>
            <person name="Johansson C."/>
            <person name="Kaden R."/>
            <person name="Engstrand L."/>
            <person name="Rautelin H."/>
        </authorList>
    </citation>
    <scope>NUCLEOTIDE SEQUENCE [LARGE SCALE GENOMIC DNA]</scope>
    <source>
        <strain evidence="14 18">VA12</strain>
    </source>
</reference>
<dbReference type="EMBL" id="PRCK01000005">
    <property type="protein sequence ID" value="RTJ95244.1"/>
    <property type="molecule type" value="Genomic_DNA"/>
</dbReference>
<dbReference type="AlphaFoldDB" id="A0A1Y2P725"/>
<evidence type="ECO:0000313" key="25">
    <source>
        <dbReference type="Proteomes" id="UP000410873"/>
    </source>
</evidence>
<evidence type="ECO:0000313" key="8">
    <source>
        <dbReference type="EMBL" id="EDJ6169131.1"/>
    </source>
</evidence>
<reference evidence="15 19" key="4">
    <citation type="journal article" date="2019" name="Appl. Environ. Microbiol.">
        <title>Population genetics and characterization of Campylobacter jejuni isolates in western jackdaws and game birds in Finland.</title>
        <authorList>
            <person name="Kovanen S."/>
            <person name="Rossi M."/>
            <person name="Pohja-Mykra M."/>
            <person name="Nieminen T."/>
            <person name="Raunio-Saarnisto M."/>
            <person name="Sauvala M."/>
            <person name="Fredriksson-Ahomaa M."/>
            <person name="Hanninen M.L."/>
            <person name="Kivisto R."/>
        </authorList>
    </citation>
    <scope>NUCLEOTIDE SEQUENCE [LARGE SCALE GENOMIC DNA]</scope>
    <source>
        <strain evidence="16 19">CB296</strain>
        <strain evidence="17">CB304</strain>
        <strain evidence="15">SO-26</strain>
    </source>
</reference>
<dbReference type="Proteomes" id="UP000478805">
    <property type="component" value="Unassembled WGS sequence"/>
</dbReference>
<dbReference type="Proteomes" id="UP000286791">
    <property type="component" value="Unassembled WGS sequence"/>
</dbReference>
<dbReference type="Proteomes" id="UP000410873">
    <property type="component" value="Unassembled WGS sequence"/>
</dbReference>
<evidence type="ECO:0000313" key="4">
    <source>
        <dbReference type="EMBL" id="EAK8193136.1"/>
    </source>
</evidence>
<dbReference type="EMBL" id="AACNRY010000007">
    <property type="protein sequence ID" value="EAL3735186.1"/>
    <property type="molecule type" value="Genomic_DNA"/>
</dbReference>
<dbReference type="Proteomes" id="UP000287237">
    <property type="component" value="Unassembled WGS sequence"/>
</dbReference>
<dbReference type="RefSeq" id="WP_002859498.1">
    <property type="nucleotide sequence ID" value="NZ_AACERE020000008.1"/>
</dbReference>
<evidence type="ECO:0000313" key="10">
    <source>
        <dbReference type="EMBL" id="EDP8234053.1"/>
    </source>
</evidence>
<reference evidence="13" key="8">
    <citation type="submission" date="2021-12" db="EMBL/GenBank/DDBJ databases">
        <title>Prevalence of phenicol resistance gene fexA in Campylobacter isolated from poultry supply chain.</title>
        <authorList>
            <person name="Tang B."/>
            <person name="Zheng X."/>
            <person name="Lin J."/>
            <person name="Lin R."/>
            <person name="Yang H."/>
            <person name="Shen Z."/>
            <person name="Xia F."/>
        </authorList>
    </citation>
    <scope>NUCLEOTIDE SEQUENCE</scope>
    <source>
        <strain evidence="13">CJHN2011004</strain>
    </source>
</reference>
<dbReference type="Proteomes" id="UP000349590">
    <property type="component" value="Unassembled WGS sequence"/>
</dbReference>
<evidence type="ECO:0000313" key="22">
    <source>
        <dbReference type="Proteomes" id="UP000349590"/>
    </source>
</evidence>
<evidence type="ECO:0000313" key="29">
    <source>
        <dbReference type="Proteomes" id="UP000482054"/>
    </source>
</evidence>
<protein>
    <submittedName>
        <fullName evidence="5">Uncharacterized protein</fullName>
    </submittedName>
</protein>
<dbReference type="Proteomes" id="UP000735326">
    <property type="component" value="Unassembled WGS sequence"/>
</dbReference>
<dbReference type="EMBL" id="AACCII010000004">
    <property type="protein sequence ID" value="EAJ9718575.1"/>
    <property type="molecule type" value="Genomic_DNA"/>
</dbReference>
<reference evidence="20 24" key="3">
    <citation type="submission" date="2018-05" db="EMBL/GenBank/DDBJ databases">
        <authorList>
            <consortium name="NARMS: The National Antimicrobial Resistance Monitoring System"/>
        </authorList>
    </citation>
    <scope>NUCLEOTIDE SEQUENCE [LARGE SCALE GENOMIC DNA]</scope>
    <source>
        <strain evidence="3 24">CVM N62988</strain>
        <strain evidence="5 20">FSIS1607212</strain>
    </source>
</reference>
<dbReference type="Proteomes" id="UP000392616">
    <property type="component" value="Unassembled WGS sequence"/>
</dbReference>
<dbReference type="Proteomes" id="UP000335162">
    <property type="component" value="Unassembled WGS sequence"/>
</dbReference>
<evidence type="ECO:0000313" key="16">
    <source>
        <dbReference type="EMBL" id="RTJ95244.1"/>
    </source>
</evidence>
<evidence type="ECO:0000313" key="21">
    <source>
        <dbReference type="Proteomes" id="UP000343544"/>
    </source>
</evidence>
<dbReference type="EMBL" id="JAJUOL010000009">
    <property type="protein sequence ID" value="MCH3851974.1"/>
    <property type="molecule type" value="Genomic_DNA"/>
</dbReference>
<evidence type="ECO:0000313" key="24">
    <source>
        <dbReference type="Proteomes" id="UP000392616"/>
    </source>
</evidence>
<evidence type="ECO:0000313" key="20">
    <source>
        <dbReference type="Proteomes" id="UP000335162"/>
    </source>
</evidence>
<comment type="caution">
    <text evidence="5">The sequence shown here is derived from an EMBL/GenBank/DDBJ whole genome shotgun (WGS) entry which is preliminary data.</text>
</comment>
<dbReference type="OMA" id="LRDERCN"/>
<dbReference type="Proteomes" id="UP001199644">
    <property type="component" value="Unassembled WGS sequence"/>
</dbReference>
<evidence type="ECO:0000313" key="5">
    <source>
        <dbReference type="EMBL" id="EAL3735186.1"/>
    </source>
</evidence>
<evidence type="ECO:0000313" key="18">
    <source>
        <dbReference type="Proteomes" id="UP000194235"/>
    </source>
</evidence>
<evidence type="ECO:0000313" key="7">
    <source>
        <dbReference type="EMBL" id="ECZ5737695.1"/>
    </source>
</evidence>
<evidence type="ECO:0000313" key="17">
    <source>
        <dbReference type="EMBL" id="RTJ98288.1"/>
    </source>
</evidence>
<evidence type="ECO:0000313" key="1">
    <source>
        <dbReference type="EMBL" id="EAJ9718575.1"/>
    </source>
</evidence>
<accession>A0A1Y2P725</accession>
<dbReference type="EMBL" id="AAYVUT010000005">
    <property type="protein sequence ID" value="EHB2511826.1"/>
    <property type="molecule type" value="Genomic_DNA"/>
</dbReference>
<dbReference type="EMBL" id="AANOVI010000003">
    <property type="protein sequence ID" value="EDP8234053.1"/>
    <property type="molecule type" value="Genomic_DNA"/>
</dbReference>
<dbReference type="Proteomes" id="UP000358933">
    <property type="component" value="Unassembled WGS sequence"/>
</dbReference>
<reference evidence="15" key="2">
    <citation type="submission" date="2018-01" db="EMBL/GenBank/DDBJ databases">
        <authorList>
            <person name="Kovanen S."/>
            <person name="Nieminen T."/>
            <person name="Pohja-Mykra M."/>
            <person name="Raunio-Saarnisto M."/>
            <person name="Sauvala M."/>
            <person name="Fredriksson-Ahomaa M."/>
            <person name="Hanninen M.-L."/>
            <person name="Kivisto R."/>
        </authorList>
    </citation>
    <scope>NUCLEOTIDE SEQUENCE</scope>
    <source>
        <strain evidence="15">SO-26</strain>
    </source>
</reference>
<reference evidence="11" key="7">
    <citation type="submission" date="2021-02" db="EMBL/GenBank/DDBJ databases">
        <authorList>
            <consortium name="PulseNet: The National Subtyping Network for Foodborne Disease Surveillance"/>
        </authorList>
    </citation>
    <scope>NUCLEOTIDE SEQUENCE</scope>
    <source>
        <strain evidence="11">PNUSAC020384</strain>
        <strain evidence="12">PNUSAC035917</strain>
    </source>
</reference>
<dbReference type="EMBL" id="AALHBX010000003">
    <property type="protein sequence ID" value="ECZ5737695.1"/>
    <property type="molecule type" value="Genomic_DNA"/>
</dbReference>
<dbReference type="Proteomes" id="UP000194235">
    <property type="component" value="Unassembled WGS sequence"/>
</dbReference>
<dbReference type="EMBL" id="AAMOXJ010000008">
    <property type="protein sequence ID" value="EDJ6169131.1"/>
    <property type="molecule type" value="Genomic_DNA"/>
</dbReference>
<dbReference type="EMBL" id="ABMIIH010000005">
    <property type="protein sequence ID" value="ELD5186927.1"/>
    <property type="molecule type" value="Genomic_DNA"/>
</dbReference>
<gene>
    <name evidence="14" type="ORF">B5Y32_02660</name>
    <name evidence="3" type="ORF">B7A03_01635</name>
    <name evidence="5" type="ORF">BFD99_04250</name>
    <name evidence="2" type="ORF">C1418_04205</name>
    <name evidence="16" type="ORF">C3H42_06885</name>
    <name evidence="17" type="ORF">C3H48_04610</name>
    <name evidence="15" type="ORF">C3I27_07435</name>
    <name evidence="6" type="ORF">DVI03_04795</name>
    <name evidence="4" type="ORF">E7N58_02920</name>
    <name evidence="1" type="ORF">E8P16_03835</name>
    <name evidence="7" type="ORF">F8Y55_03345</name>
    <name evidence="8" type="ORF">GFF90_05925</name>
    <name evidence="9" type="ORF">GNO00_03640</name>
    <name evidence="10" type="ORF">GSU20_03480</name>
    <name evidence="11" type="ORF">JYC20_000984</name>
    <name evidence="13" type="ORF">LZC39_07695</name>
    <name evidence="12" type="ORF">QQI97_001093</name>
</gene>
<dbReference type="Proteomes" id="UP000466051">
    <property type="component" value="Unassembled WGS sequence"/>
</dbReference>
<dbReference type="Proteomes" id="UP000421425">
    <property type="component" value="Unassembled WGS sequence"/>
</dbReference>
<dbReference type="EMBL" id="AACQYW010000010">
    <property type="protein sequence ID" value="EAL7594976.1"/>
    <property type="molecule type" value="Genomic_DNA"/>
</dbReference>
<organism evidence="5 20">
    <name type="scientific">Campylobacter jejuni</name>
    <dbReference type="NCBI Taxonomy" id="197"/>
    <lineage>
        <taxon>Bacteria</taxon>
        <taxon>Pseudomonadati</taxon>
        <taxon>Campylobacterota</taxon>
        <taxon>Epsilonproteobacteria</taxon>
        <taxon>Campylobacterales</taxon>
        <taxon>Campylobacteraceae</taxon>
        <taxon>Campylobacter</taxon>
    </lineage>
</organism>
<evidence type="ECO:0000313" key="26">
    <source>
        <dbReference type="Proteomes" id="UP000421425"/>
    </source>
</evidence>
<evidence type="ECO:0000313" key="15">
    <source>
        <dbReference type="EMBL" id="RTI47444.1"/>
    </source>
</evidence>
<dbReference type="Proteomes" id="UP001183411">
    <property type="component" value="Unassembled WGS sequence"/>
</dbReference>
<evidence type="ECO:0000313" key="9">
    <source>
        <dbReference type="EMBL" id="EDP7180654.1"/>
    </source>
</evidence>
<evidence type="ECO:0000313" key="12">
    <source>
        <dbReference type="EMBL" id="ELD5186927.1"/>
    </source>
</evidence>
<sequence length="111" mass="13379">MMAKFRIQYSAGFGHYTQNHKGFGPTIYIEEVVEFDNGKDYFDYIDFYKTYSKSDDTYFHISFLEDRPLSDKEITIRNEYRKMRDENCKKAKEEFIANNELDVEHLPTHHD</sequence>
<dbReference type="EMBL" id="AACJKW010000004">
    <property type="protein sequence ID" value="EAK8193136.1"/>
    <property type="molecule type" value="Genomic_DNA"/>
</dbReference>
<evidence type="ECO:0000313" key="2">
    <source>
        <dbReference type="EMBL" id="EAK3959031.1"/>
    </source>
</evidence>
<evidence type="ECO:0000313" key="23">
    <source>
        <dbReference type="Proteomes" id="UP000358933"/>
    </source>
</evidence>
<dbReference type="EMBL" id="AANOAG010000004">
    <property type="protein sequence ID" value="EDP7180654.1"/>
    <property type="molecule type" value="Genomic_DNA"/>
</dbReference>
<dbReference type="EMBL" id="AACHYE010000002">
    <property type="protein sequence ID" value="EAK6412730.1"/>
    <property type="molecule type" value="Genomic_DNA"/>
</dbReference>
<evidence type="ECO:0000313" key="14">
    <source>
        <dbReference type="EMBL" id="OSY77839.1"/>
    </source>
</evidence>
<name>A0A1Y2P725_CAMJU</name>
<evidence type="ECO:0000313" key="27">
    <source>
        <dbReference type="Proteomes" id="UP000466051"/>
    </source>
</evidence>
<reference evidence="4 23" key="5">
    <citation type="submission" date="2019-04" db="EMBL/GenBank/DDBJ databases">
        <authorList>
            <person name="Ashton P.M."/>
            <person name="Dallman T."/>
            <person name="Nair S."/>
            <person name="De Pinna E."/>
            <person name="Peters T."/>
            <person name="Grant K."/>
        </authorList>
    </citation>
    <scope>NUCLEOTIDE SEQUENCE [LARGE SCALE GENOMIC DNA]</scope>
    <source>
        <strain evidence="4 23">OXC2299</strain>
    </source>
</reference>